<evidence type="ECO:0000313" key="11">
    <source>
        <dbReference type="Proteomes" id="UP000085678"/>
    </source>
</evidence>
<evidence type="ECO:0000256" key="10">
    <source>
        <dbReference type="SAM" id="Phobius"/>
    </source>
</evidence>
<dbReference type="GO" id="GO:0000139">
    <property type="term" value="C:Golgi membrane"/>
    <property type="evidence" value="ECO:0007669"/>
    <property type="project" value="UniProtKB-SubCell"/>
</dbReference>
<accession>A0A1S3IHU8</accession>
<dbReference type="GeneID" id="106163896"/>
<evidence type="ECO:0000256" key="2">
    <source>
        <dbReference type="ARBA" id="ARBA00008124"/>
    </source>
</evidence>
<dbReference type="RefSeq" id="XP_013397064.2">
    <property type="nucleotide sequence ID" value="XM_013541610.2"/>
</dbReference>
<evidence type="ECO:0000256" key="3">
    <source>
        <dbReference type="ARBA" id="ARBA00022679"/>
    </source>
</evidence>
<dbReference type="InParanoid" id="A0A1S3IHU8"/>
<proteinExistence type="inferred from homology"/>
<evidence type="ECO:0000256" key="5">
    <source>
        <dbReference type="ARBA" id="ARBA00022968"/>
    </source>
</evidence>
<keyword evidence="5" id="KW-0735">Signal-anchor</keyword>
<evidence type="ECO:0000256" key="6">
    <source>
        <dbReference type="ARBA" id="ARBA00022989"/>
    </source>
</evidence>
<keyword evidence="3" id="KW-0808">Transferase</keyword>
<dbReference type="InterPro" id="IPR009729">
    <property type="entry name" value="Gal-3-0_sulfotransfrase"/>
</dbReference>
<dbReference type="GO" id="GO:0009247">
    <property type="term" value="P:glycolipid biosynthetic process"/>
    <property type="evidence" value="ECO:0007669"/>
    <property type="project" value="InterPro"/>
</dbReference>
<name>A0A1S3IHU8_LINAN</name>
<dbReference type="AlphaFoldDB" id="A0A1S3IHU8"/>
<evidence type="ECO:0000256" key="7">
    <source>
        <dbReference type="ARBA" id="ARBA00023034"/>
    </source>
</evidence>
<dbReference type="Pfam" id="PF06990">
    <property type="entry name" value="Gal-3-0_sulfotr"/>
    <property type="match status" value="1"/>
</dbReference>
<comment type="similarity">
    <text evidence="2">Belongs to the galactose-3-O-sulfotransferase family.</text>
</comment>
<dbReference type="PANTHER" id="PTHR14647:SF87">
    <property type="entry name" value="PUTATIVE-RELATED"/>
    <property type="match status" value="1"/>
</dbReference>
<keyword evidence="4 10" id="KW-0812">Transmembrane</keyword>
<gene>
    <name evidence="12" type="primary">LOC106163896</name>
</gene>
<keyword evidence="9" id="KW-0325">Glycoprotein</keyword>
<dbReference type="InterPro" id="IPR027417">
    <property type="entry name" value="P-loop_NTPase"/>
</dbReference>
<keyword evidence="6 10" id="KW-1133">Transmembrane helix</keyword>
<dbReference type="STRING" id="7574.A0A1S3IHU8"/>
<dbReference type="GO" id="GO:0001733">
    <property type="term" value="F:galactosylceramide sulfotransferase activity"/>
    <property type="evidence" value="ECO:0007669"/>
    <property type="project" value="InterPro"/>
</dbReference>
<keyword evidence="8 10" id="KW-0472">Membrane</keyword>
<dbReference type="PANTHER" id="PTHR14647">
    <property type="entry name" value="GALACTOSE-3-O-SULFOTRANSFERASE"/>
    <property type="match status" value="1"/>
</dbReference>
<evidence type="ECO:0000256" key="8">
    <source>
        <dbReference type="ARBA" id="ARBA00023136"/>
    </source>
</evidence>
<evidence type="ECO:0000313" key="12">
    <source>
        <dbReference type="RefSeq" id="XP_013397064.2"/>
    </source>
</evidence>
<keyword evidence="7" id="KW-0333">Golgi apparatus</keyword>
<organism evidence="11 12">
    <name type="scientific">Lingula anatina</name>
    <name type="common">Brachiopod</name>
    <name type="synonym">Lingula unguis</name>
    <dbReference type="NCBI Taxonomy" id="7574"/>
    <lineage>
        <taxon>Eukaryota</taxon>
        <taxon>Metazoa</taxon>
        <taxon>Spiralia</taxon>
        <taxon>Lophotrochozoa</taxon>
        <taxon>Brachiopoda</taxon>
        <taxon>Linguliformea</taxon>
        <taxon>Lingulata</taxon>
        <taxon>Lingulida</taxon>
        <taxon>Linguloidea</taxon>
        <taxon>Lingulidae</taxon>
        <taxon>Lingula</taxon>
    </lineage>
</organism>
<reference evidence="12" key="1">
    <citation type="submission" date="2025-08" db="UniProtKB">
        <authorList>
            <consortium name="RefSeq"/>
        </authorList>
    </citation>
    <scope>IDENTIFICATION</scope>
    <source>
        <tissue evidence="12">Gonads</tissue>
    </source>
</reference>
<feature type="transmembrane region" description="Helical" evidence="10">
    <location>
        <begin position="9"/>
        <end position="29"/>
    </location>
</feature>
<evidence type="ECO:0000256" key="4">
    <source>
        <dbReference type="ARBA" id="ARBA00022692"/>
    </source>
</evidence>
<evidence type="ECO:0000256" key="9">
    <source>
        <dbReference type="ARBA" id="ARBA00023180"/>
    </source>
</evidence>
<dbReference type="Gene3D" id="3.40.50.300">
    <property type="entry name" value="P-loop containing nucleotide triphosphate hydrolases"/>
    <property type="match status" value="1"/>
</dbReference>
<dbReference type="KEGG" id="lak:106163896"/>
<keyword evidence="11" id="KW-1185">Reference proteome</keyword>
<dbReference type="Proteomes" id="UP000085678">
    <property type="component" value="Unplaced"/>
</dbReference>
<protein>
    <submittedName>
        <fullName evidence="12">Galactosylceramide sulfotransferase</fullName>
    </submittedName>
</protein>
<comment type="subcellular location">
    <subcellularLocation>
        <location evidence="1">Golgi apparatus membrane</location>
        <topology evidence="1">Single-pass type II membrane protein</topology>
    </subcellularLocation>
</comment>
<evidence type="ECO:0000256" key="1">
    <source>
        <dbReference type="ARBA" id="ARBA00004323"/>
    </source>
</evidence>
<sequence length="395" mass="47063">MTLHRRMRLVFWSLILAYSVIFLTLYVLLKVPNNLRVVPFEMEKTVRPYAREIARSDVKICRRGVKDSSRMARYEEAYEAWRDGLPRRNATFNCSPKNHILFRKVHKCGSTTLANIFLRYAFLNNLRVVPFSFNLAPNQKYDILAHHCGFNETRFQKALPKDVFKMGLVREPFSKFKSAFFFYQRRLESTLPFSSDNHLKEFLINYDKWSQSLKLPVGIRRNSMSQEMGTYHEGLRRNRTDLKAFLNNLSNYYDFVAIQDRTDESLVLLRRRLCWDLRDIVYRRKLTGKYNAESFVDSELITRHKTSDSVDFALYNYFNNKLMKEIAQQNNDFYVELQYFKQLNGQITEFCEQPRTIRSNSVLEVERSPWSAGFTVDDCFCSLMTDIMEFKRWKN</sequence>